<evidence type="ECO:0000313" key="2">
    <source>
        <dbReference type="EMBL" id="KAH1032849.1"/>
    </source>
</evidence>
<dbReference type="Proteomes" id="UP000828251">
    <property type="component" value="Unassembled WGS sequence"/>
</dbReference>
<accession>A0A9D3UAH2</accession>
<reference evidence="2 3" key="1">
    <citation type="journal article" date="2021" name="Plant Biotechnol. J.">
        <title>Multi-omics assisted identification of the key and species-specific regulatory components of drought-tolerant mechanisms in Gossypium stocksii.</title>
        <authorList>
            <person name="Yu D."/>
            <person name="Ke L."/>
            <person name="Zhang D."/>
            <person name="Wu Y."/>
            <person name="Sun Y."/>
            <person name="Mei J."/>
            <person name="Sun J."/>
            <person name="Sun Y."/>
        </authorList>
    </citation>
    <scope>NUCLEOTIDE SEQUENCE [LARGE SCALE GENOMIC DNA]</scope>
    <source>
        <strain evidence="3">cv. E1</strain>
        <tissue evidence="2">Leaf</tissue>
    </source>
</reference>
<organism evidence="2 3">
    <name type="scientific">Gossypium stocksii</name>
    <dbReference type="NCBI Taxonomy" id="47602"/>
    <lineage>
        <taxon>Eukaryota</taxon>
        <taxon>Viridiplantae</taxon>
        <taxon>Streptophyta</taxon>
        <taxon>Embryophyta</taxon>
        <taxon>Tracheophyta</taxon>
        <taxon>Spermatophyta</taxon>
        <taxon>Magnoliopsida</taxon>
        <taxon>eudicotyledons</taxon>
        <taxon>Gunneridae</taxon>
        <taxon>Pentapetalae</taxon>
        <taxon>rosids</taxon>
        <taxon>malvids</taxon>
        <taxon>Malvales</taxon>
        <taxon>Malvaceae</taxon>
        <taxon>Malvoideae</taxon>
        <taxon>Gossypium</taxon>
    </lineage>
</organism>
<dbReference type="AlphaFoldDB" id="A0A9D3UAH2"/>
<proteinExistence type="predicted"/>
<gene>
    <name evidence="2" type="ORF">J1N35_045023</name>
</gene>
<keyword evidence="1" id="KW-1133">Transmembrane helix</keyword>
<sequence length="98" mass="11450">FMYPSRTHFIHLSVPSRTHLLYIFVPSHSHIIHISVLFRTPIHIFVPYCTHIIHILYYLINISYTFLLSFTIGTISRQKQNFTHTAGSKSFACTVDNE</sequence>
<keyword evidence="3" id="KW-1185">Reference proteome</keyword>
<evidence type="ECO:0000313" key="3">
    <source>
        <dbReference type="Proteomes" id="UP000828251"/>
    </source>
</evidence>
<dbReference type="EMBL" id="JAIQCV010000013">
    <property type="protein sequence ID" value="KAH1032849.1"/>
    <property type="molecule type" value="Genomic_DNA"/>
</dbReference>
<keyword evidence="1" id="KW-0472">Membrane</keyword>
<feature type="non-terminal residue" evidence="2">
    <location>
        <position position="1"/>
    </location>
</feature>
<keyword evidence="1" id="KW-0812">Transmembrane</keyword>
<name>A0A9D3UAH2_9ROSI</name>
<comment type="caution">
    <text evidence="2">The sequence shown here is derived from an EMBL/GenBank/DDBJ whole genome shotgun (WGS) entry which is preliminary data.</text>
</comment>
<feature type="transmembrane region" description="Helical" evidence="1">
    <location>
        <begin position="44"/>
        <end position="70"/>
    </location>
</feature>
<feature type="transmembrane region" description="Helical" evidence="1">
    <location>
        <begin position="20"/>
        <end position="38"/>
    </location>
</feature>
<evidence type="ECO:0000256" key="1">
    <source>
        <dbReference type="SAM" id="Phobius"/>
    </source>
</evidence>
<feature type="non-terminal residue" evidence="2">
    <location>
        <position position="98"/>
    </location>
</feature>
<protein>
    <submittedName>
        <fullName evidence="2">Uncharacterized protein</fullName>
    </submittedName>
</protein>